<reference evidence="1 2" key="1">
    <citation type="submission" date="2015-02" db="EMBL/GenBank/DDBJ databases">
        <title>Nostoc linckia genome annotation.</title>
        <authorList>
            <person name="Zhou Z."/>
        </authorList>
    </citation>
    <scope>NUCLEOTIDE SEQUENCE [LARGE SCALE GENOMIC DNA]</scope>
    <source>
        <strain evidence="2">z8</strain>
    </source>
</reference>
<protein>
    <submittedName>
        <fullName evidence="1">Uncharacterized protein</fullName>
    </submittedName>
</protein>
<gene>
    <name evidence="1" type="ORF">VF08_02985</name>
</gene>
<dbReference type="RefSeq" id="WP_099066498.1">
    <property type="nucleotide sequence ID" value="NZ_LAHD01000005.1"/>
</dbReference>
<evidence type="ECO:0000313" key="1">
    <source>
        <dbReference type="EMBL" id="PHK06718.1"/>
    </source>
</evidence>
<accession>A0A9Q5ZGC0</accession>
<proteinExistence type="predicted"/>
<name>A0A9Q5ZGC0_NOSLI</name>
<dbReference type="Proteomes" id="UP000222310">
    <property type="component" value="Unassembled WGS sequence"/>
</dbReference>
<sequence length="222" mass="25005">MGIKKIYRAWLEAKQEVIQALAIPHLVKISVDKLQMTFKTENQSSELNAIALGLDYEVQHNIQTIELLQAHPKSQNSRLKNTSGKTNFHLIESELSSAIAYYLVDSNQKSGEGIGLEVVSHPDEVFDDDQIAINSEGRIYISKNVKDKIVKVRTPVIYPRQVIVMQNDLEQIIAHLVCLSETGNVEYLEIKGNLEQNKGVSAKNKLTTIKINIVEKRVEVLD</sequence>
<dbReference type="GeneID" id="57094416"/>
<evidence type="ECO:0000313" key="2">
    <source>
        <dbReference type="Proteomes" id="UP000222310"/>
    </source>
</evidence>
<organism evidence="1 2">
    <name type="scientific">Nostoc linckia z8</name>
    <dbReference type="NCBI Taxonomy" id="1628746"/>
    <lineage>
        <taxon>Bacteria</taxon>
        <taxon>Bacillati</taxon>
        <taxon>Cyanobacteriota</taxon>
        <taxon>Cyanophyceae</taxon>
        <taxon>Nostocales</taxon>
        <taxon>Nostocaceae</taxon>
        <taxon>Nostoc</taxon>
    </lineage>
</organism>
<dbReference type="EMBL" id="LAHD01000005">
    <property type="protein sequence ID" value="PHK06718.1"/>
    <property type="molecule type" value="Genomic_DNA"/>
</dbReference>
<comment type="caution">
    <text evidence="1">The sequence shown here is derived from an EMBL/GenBank/DDBJ whole genome shotgun (WGS) entry which is preliminary data.</text>
</comment>
<dbReference type="AlphaFoldDB" id="A0A9Q5ZGC0"/>